<organism evidence="1 2">
    <name type="scientific">Botrytis porri</name>
    <dbReference type="NCBI Taxonomy" id="87229"/>
    <lineage>
        <taxon>Eukaryota</taxon>
        <taxon>Fungi</taxon>
        <taxon>Dikarya</taxon>
        <taxon>Ascomycota</taxon>
        <taxon>Pezizomycotina</taxon>
        <taxon>Leotiomycetes</taxon>
        <taxon>Helotiales</taxon>
        <taxon>Sclerotiniaceae</taxon>
        <taxon>Botrytis</taxon>
    </lineage>
</organism>
<reference evidence="1 2" key="1">
    <citation type="submission" date="2017-12" db="EMBL/GenBank/DDBJ databases">
        <title>Comparative genomics of Botrytis spp.</title>
        <authorList>
            <person name="Valero-Jimenez C.A."/>
            <person name="Tapia P."/>
            <person name="Veloso J."/>
            <person name="Silva-Moreno E."/>
            <person name="Staats M."/>
            <person name="Valdes J.H."/>
            <person name="Van Kan J.A.L."/>
        </authorList>
    </citation>
    <scope>NUCLEOTIDE SEQUENCE [LARGE SCALE GENOMIC DNA]</scope>
    <source>
        <strain evidence="1 2">MUCL3349</strain>
    </source>
</reference>
<dbReference type="AlphaFoldDB" id="A0A4Z1KYA4"/>
<evidence type="ECO:0008006" key="3">
    <source>
        <dbReference type="Google" id="ProtNLM"/>
    </source>
</evidence>
<keyword evidence="2" id="KW-1185">Reference proteome</keyword>
<name>A0A4Z1KYA4_9HELO</name>
<protein>
    <recommendedName>
        <fullName evidence="3">N-acetyltransferase domain-containing protein</fullName>
    </recommendedName>
</protein>
<dbReference type="InterPro" id="IPR016181">
    <property type="entry name" value="Acyl_CoA_acyltransferase"/>
</dbReference>
<proteinExistence type="predicted"/>
<sequence>MYDVQMPIHHSPLFPTLTLPSSNPHHQNLILTRPRTSDAKATIPAFANPAIYLNLTGPPFPYTQDDFDSFFNEVLDKNSRVAAAELWDATSAKEDGSPVQKWVGAVPFPSIREARVGEEGERIEEFIGQIEIRRRRFVTTIDDVERKKLAKENADRKTGDPGIEWEIGLRDGEDCTAQLIVPCRRSGPFVWLLPSHHGRAIMPVVLQTLISEFFIPYMNLNFLTGEYLEFNKASKRVFEKCGFVDEGITDGVEAVHEGKWGALGALLENLKINGDDEIWEKAQREGWLRGEKVGVGSLRWGREGGVKEKEDGKKENGKIVE</sequence>
<dbReference type="PANTHER" id="PTHR43328">
    <property type="entry name" value="ACETYLTRANSFERASE-RELATED"/>
    <property type="match status" value="1"/>
</dbReference>
<gene>
    <name evidence="1" type="ORF">BPOR_0108g00030</name>
</gene>
<dbReference type="STRING" id="87229.A0A4Z1KYA4"/>
<accession>A0A4Z1KYA4</accession>
<dbReference type="Gene3D" id="3.40.630.30">
    <property type="match status" value="1"/>
</dbReference>
<evidence type="ECO:0000313" key="2">
    <source>
        <dbReference type="Proteomes" id="UP000297280"/>
    </source>
</evidence>
<comment type="caution">
    <text evidence="1">The sequence shown here is derived from an EMBL/GenBank/DDBJ whole genome shotgun (WGS) entry which is preliminary data.</text>
</comment>
<dbReference type="PANTHER" id="PTHR43328:SF1">
    <property type="entry name" value="N-ACETYLTRANSFERASE DOMAIN-CONTAINING PROTEIN"/>
    <property type="match status" value="1"/>
</dbReference>
<dbReference type="SUPFAM" id="SSF55729">
    <property type="entry name" value="Acyl-CoA N-acyltransferases (Nat)"/>
    <property type="match status" value="1"/>
</dbReference>
<evidence type="ECO:0000313" key="1">
    <source>
        <dbReference type="EMBL" id="TGO89456.1"/>
    </source>
</evidence>
<dbReference type="Proteomes" id="UP000297280">
    <property type="component" value="Unassembled WGS sequence"/>
</dbReference>
<dbReference type="EMBL" id="PQXO01000108">
    <property type="protein sequence ID" value="TGO89456.1"/>
    <property type="molecule type" value="Genomic_DNA"/>
</dbReference>